<dbReference type="InterPro" id="IPR036940">
    <property type="entry name" value="PI3/4_kinase_cat_sf"/>
</dbReference>
<evidence type="ECO:0000313" key="34">
    <source>
        <dbReference type="Proteomes" id="UP001302676"/>
    </source>
</evidence>
<dbReference type="GO" id="GO:0006281">
    <property type="term" value="P:DNA repair"/>
    <property type="evidence" value="ECO:0007669"/>
    <property type="project" value="UniProtKB-KW"/>
</dbReference>
<dbReference type="PANTHER" id="PTHR11139:SF125">
    <property type="entry name" value="SERINE_THREONINE-PROTEIN KINASE MEC1"/>
    <property type="match status" value="1"/>
</dbReference>
<evidence type="ECO:0000256" key="2">
    <source>
        <dbReference type="ARBA" id="ARBA00004397"/>
    </source>
</evidence>
<dbReference type="SMART" id="SM00962">
    <property type="entry name" value="SRP54"/>
    <property type="match status" value="1"/>
</dbReference>
<evidence type="ECO:0000256" key="22">
    <source>
        <dbReference type="ARBA" id="ARBA00023254"/>
    </source>
</evidence>
<feature type="compositionally biased region" description="Basic residues" evidence="29">
    <location>
        <begin position="232"/>
        <end position="244"/>
    </location>
</feature>
<dbReference type="InterPro" id="IPR000897">
    <property type="entry name" value="SRP54_GTPase_dom"/>
</dbReference>
<dbReference type="Pfam" id="PF02260">
    <property type="entry name" value="FATC"/>
    <property type="match status" value="1"/>
</dbReference>
<gene>
    <name evidence="33" type="ORF">C8A04DRAFT_15145</name>
</gene>
<dbReference type="Gene3D" id="3.30.450.60">
    <property type="match status" value="1"/>
</dbReference>
<dbReference type="SMART" id="SM00382">
    <property type="entry name" value="AAA"/>
    <property type="match status" value="1"/>
</dbReference>
<evidence type="ECO:0000256" key="18">
    <source>
        <dbReference type="ARBA" id="ARBA00023136"/>
    </source>
</evidence>
<dbReference type="GO" id="GO:0003924">
    <property type="term" value="F:GTPase activity"/>
    <property type="evidence" value="ECO:0007669"/>
    <property type="project" value="InterPro"/>
</dbReference>
<evidence type="ECO:0000256" key="15">
    <source>
        <dbReference type="ARBA" id="ARBA00022840"/>
    </source>
</evidence>
<evidence type="ECO:0000256" key="17">
    <source>
        <dbReference type="ARBA" id="ARBA00023134"/>
    </source>
</evidence>
<dbReference type="EMBL" id="MU853637">
    <property type="protein sequence ID" value="KAK4140204.1"/>
    <property type="molecule type" value="Genomic_DNA"/>
</dbReference>
<dbReference type="GO" id="GO:0005785">
    <property type="term" value="C:signal recognition particle receptor complex"/>
    <property type="evidence" value="ECO:0007669"/>
    <property type="project" value="InterPro"/>
</dbReference>
<dbReference type="Gene3D" id="3.40.50.300">
    <property type="entry name" value="P-loop containing nucleotide triphosphate hydrolases"/>
    <property type="match status" value="1"/>
</dbReference>
<reference evidence="33" key="1">
    <citation type="journal article" date="2023" name="Mol. Phylogenet. Evol.">
        <title>Genome-scale phylogeny and comparative genomics of the fungal order Sordariales.</title>
        <authorList>
            <person name="Hensen N."/>
            <person name="Bonometti L."/>
            <person name="Westerberg I."/>
            <person name="Brannstrom I.O."/>
            <person name="Guillou S."/>
            <person name="Cros-Aarteil S."/>
            <person name="Calhoun S."/>
            <person name="Haridas S."/>
            <person name="Kuo A."/>
            <person name="Mondo S."/>
            <person name="Pangilinan J."/>
            <person name="Riley R."/>
            <person name="LaButti K."/>
            <person name="Andreopoulos B."/>
            <person name="Lipzen A."/>
            <person name="Chen C."/>
            <person name="Yan M."/>
            <person name="Daum C."/>
            <person name="Ng V."/>
            <person name="Clum A."/>
            <person name="Steindorff A."/>
            <person name="Ohm R.A."/>
            <person name="Martin F."/>
            <person name="Silar P."/>
            <person name="Natvig D.O."/>
            <person name="Lalanne C."/>
            <person name="Gautier V."/>
            <person name="Ament-Velasquez S.L."/>
            <person name="Kruys A."/>
            <person name="Hutchinson M.I."/>
            <person name="Powell A.J."/>
            <person name="Barry K."/>
            <person name="Miller A.N."/>
            <person name="Grigoriev I.V."/>
            <person name="Debuchy R."/>
            <person name="Gladieux P."/>
            <person name="Hiltunen Thoren M."/>
            <person name="Johannesson H."/>
        </authorList>
    </citation>
    <scope>NUCLEOTIDE SEQUENCE</scope>
    <source>
        <strain evidence="33">CBS 141.50</strain>
    </source>
</reference>
<dbReference type="Pfam" id="PF23593">
    <property type="entry name" value="HEAT_ATR"/>
    <property type="match status" value="1"/>
</dbReference>
<dbReference type="InterPro" id="IPR013822">
    <property type="entry name" value="Signal_recog_particl_SRP54_hlx"/>
</dbReference>
<evidence type="ECO:0000256" key="5">
    <source>
        <dbReference type="ARBA" id="ARBA00011370"/>
    </source>
</evidence>
<comment type="similarity">
    <text evidence="3">Belongs to the GTP-binding SRP family.</text>
</comment>
<dbReference type="SMART" id="SM00963">
    <property type="entry name" value="SRP54_N"/>
    <property type="match status" value="1"/>
</dbReference>
<dbReference type="FunFam" id="3.30.450.60:FF:000023">
    <property type="entry name" value="Signal sequence receptor alpha subunit"/>
    <property type="match status" value="1"/>
</dbReference>
<dbReference type="GO" id="GO:0000077">
    <property type="term" value="P:DNA damage checkpoint signaling"/>
    <property type="evidence" value="ECO:0007669"/>
    <property type="project" value="TreeGrafter"/>
</dbReference>
<comment type="caution">
    <text evidence="33">The sequence shown here is derived from an EMBL/GenBank/DDBJ whole genome shotgun (WGS) entry which is preliminary data.</text>
</comment>
<dbReference type="InterPro" id="IPR000403">
    <property type="entry name" value="PI3/4_kinase_cat_dom"/>
</dbReference>
<evidence type="ECO:0000256" key="4">
    <source>
        <dbReference type="ARBA" id="ARBA00010769"/>
    </source>
</evidence>
<comment type="subcellular location">
    <subcellularLocation>
        <location evidence="2">Endoplasmic reticulum membrane</location>
        <topology evidence="2">Peripheral membrane protein</topology>
        <orientation evidence="2">Cytoplasmic side</orientation>
    </subcellularLocation>
    <subcellularLocation>
        <location evidence="1">Nucleus</location>
    </subcellularLocation>
</comment>
<evidence type="ECO:0000256" key="25">
    <source>
        <dbReference type="ARBA" id="ARBA00030459"/>
    </source>
</evidence>
<comment type="subunit">
    <text evidence="5">Associates with DNA double-strand breaks.</text>
</comment>
<dbReference type="GO" id="GO:0006886">
    <property type="term" value="P:intracellular protein transport"/>
    <property type="evidence" value="ECO:0007669"/>
    <property type="project" value="InterPro"/>
</dbReference>
<dbReference type="InterPro" id="IPR016024">
    <property type="entry name" value="ARM-type_fold"/>
</dbReference>
<dbReference type="CDD" id="cd14826">
    <property type="entry name" value="SR_alpha_SRX"/>
    <property type="match status" value="1"/>
</dbReference>
<dbReference type="SMART" id="SM01343">
    <property type="entry name" value="FATC"/>
    <property type="match status" value="1"/>
</dbReference>
<dbReference type="Pfam" id="PF00448">
    <property type="entry name" value="SRP54"/>
    <property type="match status" value="1"/>
</dbReference>
<evidence type="ECO:0000256" key="13">
    <source>
        <dbReference type="ARBA" id="ARBA00022777"/>
    </source>
</evidence>
<dbReference type="Gene3D" id="1.20.120.140">
    <property type="entry name" value="Signal recognition particle SRP54, nucleotide-binding domain"/>
    <property type="match status" value="1"/>
</dbReference>
<comment type="similarity">
    <text evidence="4">Belongs to the PI3/PI4-kinase family. ATM subfamily.</text>
</comment>
<comment type="function">
    <text evidence="23">Serine/threonine protein kinase which activates checkpoint signaling upon genotoxic stresses such as ionizing radiation (IR), ultraviolet light (UV), or DNA replication stalling, thereby acting as a DNA damage sensor. Recognizes the substrate consensus sequence [ST]-Q. Phosphorylates histone H2A to form H2AS128ph (gamma-H2A) at sites of DNA damage, involved in the regulation of DNA damage response mechanism. Required for the control of telomere length and genome stability.</text>
</comment>
<dbReference type="InterPro" id="IPR057564">
    <property type="entry name" value="HEAT_ATR"/>
</dbReference>
<name>A0AAN6UW88_9PEZI</name>
<evidence type="ECO:0000256" key="19">
    <source>
        <dbReference type="ARBA" id="ARBA00023170"/>
    </source>
</evidence>
<dbReference type="InterPro" id="IPR003151">
    <property type="entry name" value="PIK-rel_kinase_FAT"/>
</dbReference>
<dbReference type="PROSITE" id="PS51189">
    <property type="entry name" value="FAT"/>
    <property type="match status" value="1"/>
</dbReference>
<evidence type="ECO:0000256" key="16">
    <source>
        <dbReference type="ARBA" id="ARBA00022853"/>
    </source>
</evidence>
<evidence type="ECO:0000256" key="20">
    <source>
        <dbReference type="ARBA" id="ARBA00023204"/>
    </source>
</evidence>
<keyword evidence="13" id="KW-0418">Kinase</keyword>
<keyword evidence="22" id="KW-0469">Meiosis</keyword>
<reference evidence="33" key="2">
    <citation type="submission" date="2023-05" db="EMBL/GenBank/DDBJ databases">
        <authorList>
            <consortium name="Lawrence Berkeley National Laboratory"/>
            <person name="Steindorff A."/>
            <person name="Hensen N."/>
            <person name="Bonometti L."/>
            <person name="Westerberg I."/>
            <person name="Brannstrom I.O."/>
            <person name="Guillou S."/>
            <person name="Cros-Aarteil S."/>
            <person name="Calhoun S."/>
            <person name="Haridas S."/>
            <person name="Kuo A."/>
            <person name="Mondo S."/>
            <person name="Pangilinan J."/>
            <person name="Riley R."/>
            <person name="Labutti K."/>
            <person name="Andreopoulos B."/>
            <person name="Lipzen A."/>
            <person name="Chen C."/>
            <person name="Yanf M."/>
            <person name="Daum C."/>
            <person name="Ng V."/>
            <person name="Clum A."/>
            <person name="Ohm R."/>
            <person name="Martin F."/>
            <person name="Silar P."/>
            <person name="Natvig D."/>
            <person name="Lalanne C."/>
            <person name="Gautier V."/>
            <person name="Ament-Velasquez S.L."/>
            <person name="Kruys A."/>
            <person name="Hutchinson M.I."/>
            <person name="Powell A.J."/>
            <person name="Barry K."/>
            <person name="Miller A.N."/>
            <person name="Grigoriev I.V."/>
            <person name="Debuchy R."/>
            <person name="Gladieux P."/>
            <person name="Thoren M.H."/>
            <person name="Johannesson H."/>
        </authorList>
    </citation>
    <scope>NUCLEOTIDE SEQUENCE</scope>
    <source>
        <strain evidence="33">CBS 141.50</strain>
    </source>
</reference>
<keyword evidence="19" id="KW-0675">Receptor</keyword>
<dbReference type="Pfam" id="PF04086">
    <property type="entry name" value="SRP-alpha_N"/>
    <property type="match status" value="1"/>
</dbReference>
<dbReference type="InterPro" id="IPR012993">
    <property type="entry name" value="UME"/>
</dbReference>
<feature type="region of interest" description="Disordered" evidence="29">
    <location>
        <begin position="658"/>
        <end position="678"/>
    </location>
</feature>
<dbReference type="GO" id="GO:0005525">
    <property type="term" value="F:GTP binding"/>
    <property type="evidence" value="ECO:0007669"/>
    <property type="project" value="UniProtKB-KW"/>
</dbReference>
<dbReference type="GO" id="GO:0006614">
    <property type="term" value="P:SRP-dependent cotranslational protein targeting to membrane"/>
    <property type="evidence" value="ECO:0007669"/>
    <property type="project" value="InterPro"/>
</dbReference>
<feature type="domain" description="PI3K/PI4K catalytic" evidence="30">
    <location>
        <begin position="2738"/>
        <end position="3057"/>
    </location>
</feature>
<dbReference type="GO" id="GO:0005047">
    <property type="term" value="F:signal recognition particle binding"/>
    <property type="evidence" value="ECO:0007669"/>
    <property type="project" value="InterPro"/>
</dbReference>
<evidence type="ECO:0000256" key="9">
    <source>
        <dbReference type="ARBA" id="ARBA00022527"/>
    </source>
</evidence>
<keyword evidence="17" id="KW-0342">GTP-binding</keyword>
<evidence type="ECO:0000256" key="3">
    <source>
        <dbReference type="ARBA" id="ARBA00008531"/>
    </source>
</evidence>
<dbReference type="SMART" id="SM00802">
    <property type="entry name" value="UME"/>
    <property type="match status" value="1"/>
</dbReference>
<evidence type="ECO:0000256" key="1">
    <source>
        <dbReference type="ARBA" id="ARBA00004123"/>
    </source>
</evidence>
<dbReference type="RefSeq" id="XP_062633575.1">
    <property type="nucleotide sequence ID" value="XM_062778375.1"/>
</dbReference>
<evidence type="ECO:0000256" key="21">
    <source>
        <dbReference type="ARBA" id="ARBA00023242"/>
    </source>
</evidence>
<feature type="compositionally biased region" description="Polar residues" evidence="29">
    <location>
        <begin position="168"/>
        <end position="181"/>
    </location>
</feature>
<dbReference type="InterPro" id="IPR003593">
    <property type="entry name" value="AAA+_ATPase"/>
</dbReference>
<dbReference type="GeneID" id="87814988"/>
<evidence type="ECO:0000313" key="33">
    <source>
        <dbReference type="EMBL" id="KAK4140204.1"/>
    </source>
</evidence>
<keyword evidence="21" id="KW-0539">Nucleus</keyword>
<dbReference type="SUPFAM" id="SSF48371">
    <property type="entry name" value="ARM repeat"/>
    <property type="match status" value="1"/>
</dbReference>
<dbReference type="Pfam" id="PF02881">
    <property type="entry name" value="SRP54_N"/>
    <property type="match status" value="1"/>
</dbReference>
<dbReference type="Pfam" id="PF02259">
    <property type="entry name" value="FAT"/>
    <property type="match status" value="1"/>
</dbReference>
<dbReference type="Pfam" id="PF25030">
    <property type="entry name" value="M-HEAT_ATR"/>
    <property type="match status" value="1"/>
</dbReference>
<evidence type="ECO:0000256" key="29">
    <source>
        <dbReference type="SAM" id="MobiDB-lite"/>
    </source>
</evidence>
<dbReference type="FunFam" id="1.20.120.140:FF:000009">
    <property type="entry name" value="Signal sequence receptor alpha subunit"/>
    <property type="match status" value="1"/>
</dbReference>
<evidence type="ECO:0000256" key="12">
    <source>
        <dbReference type="ARBA" id="ARBA00022763"/>
    </source>
</evidence>
<dbReference type="SUPFAM" id="SSF47364">
    <property type="entry name" value="Domain of the SRP/SRP receptor G-proteins"/>
    <property type="match status" value="1"/>
</dbReference>
<dbReference type="GO" id="GO:0000723">
    <property type="term" value="P:telomere maintenance"/>
    <property type="evidence" value="ECO:0007669"/>
    <property type="project" value="TreeGrafter"/>
</dbReference>
<sequence length="3073" mass="340582">MLDAFEIIDTSGVVLWSRNYTAVSPSVVNNFISDVFIEEKSTVAGAKDGASAASNPPYKHEQHSLRWTFNKELGIIFVAVYRSLLHLPWIDKLVDNIKAIFVSLYGDQLRKPNTTIVECVKFDEYFDQQLGELEQSGSRSNVLAYSDEKNPADIGDDPPLPPSLVLPTKSQAKSSAESTPVVTPDPSRPSTPSAGHLLVAKPGPGGKLSRRARKMQNNNSAPVSSGDEGPGRRGKPTKAAKRGRKWDADGLADETDDVQLDYSVPTLTSDSEADAGGRPGAVEEVDSATWGARTKGKFVLRDLGDEVNSILADAEAKKRAAATTTEGSSGLVGSSLSAIGGLFRNVVGGKTLTKQDLEKAMKGMEEHLLKKNVAREAAVRLCEGVEKELLGVKTGNFESINSRIQVAMEASLTKMLTPTSSLDLLREIDSITAPPATSLRKARPYVMSIVGVNGVGKSTNLSKICFFLLQNKYKVLIAAGDTFRSGAVEQLAVHVRNLKELTTREGGQVELYQKGYGKDAAAVAKDAVSFASQEGFDVVLIDTAGRRHNDQRLMSSLEKFAKFAQPDKILMVGEALVGTDSVAQARNFNAAFGSGRSLDGFIISKCDTVGDMVGTLVSIVHATNVPVLFVGVGQHYSDLRNFSVKWAVEKLLRHQSLQPPDNLAGGAQNHANNPPPSTLAAQLVEDISTSTASTTTKSTRPSDETAELKRLFAAIERVKDDPASLRTHNERVEHNHLLVYVCGSVFLEGLKLDDAFADRERLRADALKAVNFLEATIRETPSVLGCVTDGKLFLRRGAEPLWTWIMPKLLRMLGHGRCLEISGEIEKLCRYVLILAAGNAPLWNYGQAVMGYFWANLNAIITHARSKLSSPHTTLADIKLPPQAFFDTLPVNAFPGCTFTLRDSEHALRHALSLLRVIASVLMEKPGSRPFLVYGQHTVSLLDTLQPLCSILVAWPTPVGVGLAPLLQTAIDLAKSQDVSRVPESVLCHKANAALVLVCAELLLDPHLLLADGEDGASLRDTYCVVLVHLAGASIKHAPTSRLVVSGLLPLAQRVVSENPLLGVETDVWLPDPTTFSSNDLRHQIRDLTVCAASNSSGTPPAKRQKLEGDSGVLDELRTQLCLAVDAPQSSSMDELDDPIIGCFPTMDEEDQCRLIDLISRTLCVADHTLTLKGQVSSMPVFECSFCSEMKPANLPVAERLHKIQAFGISVFTKLIKLPSLLASRRPRVVAMIALRRLAKHSADTEFWDLNKSSPGQWCLQSLQSSIRELRIAAGRALPVFLTEPTYQFDWGVLESNRTTSLGLLRTISDKGAANLHETCIMAWAQVGRGVSADELNLVVLKLVEYLGYRNMIVPALAFNEILSLAEFKGETPAQLFHPFWANLAFHVVKDVVSKPQTAQFVADLMQISVPDLLLLLQKHALPWLILSKRRDVIQKITEARGDTETWETCIDAANLPSILVLLLVQDVPDVAAHTMSLLEHVSPHVARFQLVELLRTDPLPIALELLKAAAGADETRRARVREALTMISTLLLPGHKGDQSKKSQIVGSYLQQHVLGLTARLSEVITDSWLSLAPVSEQIRCIGAMEEMIRICKSYACIARPQISACLISALASDSLRAAAFSCWEVMLTHMDEADVEALAETTFFVIGCYWKSFDDTTKKKASGLIDQLLAKHTRILSKYIHRLPSLRHVEELQGTCGLLDQLREPLDTRGSFVLFAERLCHENPGVVEQALIELAAFLDQNQNYLQTSAISEQPDSTIVTLSRSLLDCAAKYNGYHQEISRLCAQAIGLVGCLDSNRLETEREQEQFVVIRNFEDARETTDFVLFVLENVLVKAFLSTTDTKFQGFLSYAMQELLARSDLRSACLCQGQGTGEVIYRKWLAFSESTREVLTPFLSSRFCVAPMAEQTTEYPIFKPGRSYAAWLRALVLDLLRHGQNPFSQAVFEPFNRLIKVKDLVVTEFLLPYLVLHVIVAHSKADFKDKVAAELAAILKYQPPENASYMEREETKLFYQAVFRILDYCMRWLQVKKSQTPVTPKDETWVKEVQKVISKLDPELISQRAIDCNEYARALFFLEPHLGNRQKKAPKQQGSDPILQSLQKIYTQIDDPDGLDGVSTLLQDITLDQQALNDRKAGRWTAAQTWYEIKLAKTPEDVDIQIDLLTCLKESGQHDVLLNCVEGMAVNSNKVAPFAVEASWATGRWQTLEKYLRLHSAGDVSEVFNLGVGQALLCLRDGKVDKFREHVQMLRDKVAGSMTYTATSSLRASHDAMLKCHVLTDLEIIVSHGDHGNKDPHGTLVALDRRLEVLGAYVSDKQYLLGVRRAAMELMRPKFQNGDISLQWLSSARLARKSGSMHQSFNAVLHAQQLGDGSAIIENARLLYKDGHHRQAIQTLQLAISTNSFINDSSISIGVQPTSSKGPDAQRNLLTAQAHLLLAKWLDSTGQTHAGALRSQYQQAAKTYGQWEKGHYYLGRHYKKILESEKALKPDDQTDEYLSGETAKLVIENYLRSLNFGTKYLSQTLPRILTLFCDLGAQVDKAPDGKISLSVELHTRRVDILHGLYKHFYKNLARMPAYIFYTSLSQIVARIAHSNLEVFKVLEQMILKVVESHPQQALWYIFPLMTTRQPGERRSRGMQILQAARSISKKAEGSSDDLRQLLRKGEKLAEQLLLACNNGDFQSNRTTVASITRDLNFNHKCTPCPLVIPNEASLTATLPTLTDNVRKHKAFSRDVITIHAFLDHVLVLGSLAKPRKLTARGTDGKQYGMLIKPKDDLRNDQRLMEFNGLINRSLKRDAEASRRQLSIRTYAVTPLNEECGIIEWVDGLKTLRDILAGLYRTRGVVPNYTELAMQMKQATTGDKNIHIFTENVLGKFPPVLPEWFISQFPNPSAWFAARLKYTRSCAVMSMVGTILGLGDRHGENVLLEESNGGVFHVDFNCLFDKGTTFAQPERVPFRLTHNMQAAMGIYRYEGPFRHCSELTLRILRQQEETLMTILEAFIYDPTLDLQRVKKRSREVVNLNPISVVESIRRKVRGLLPEESIPLGVEGQVEELIKQAVDPRNLAAMYIGWCPFL</sequence>
<dbReference type="GO" id="GO:0005694">
    <property type="term" value="C:chromosome"/>
    <property type="evidence" value="ECO:0007669"/>
    <property type="project" value="TreeGrafter"/>
</dbReference>
<evidence type="ECO:0000259" key="32">
    <source>
        <dbReference type="PROSITE" id="PS51190"/>
    </source>
</evidence>
<evidence type="ECO:0000256" key="27">
    <source>
        <dbReference type="ARBA" id="ARBA00071429"/>
    </source>
</evidence>
<keyword evidence="15" id="KW-0067">ATP-binding</keyword>
<organism evidence="33 34">
    <name type="scientific">Dichotomopilus funicola</name>
    <dbReference type="NCBI Taxonomy" id="1934379"/>
    <lineage>
        <taxon>Eukaryota</taxon>
        <taxon>Fungi</taxon>
        <taxon>Dikarya</taxon>
        <taxon>Ascomycota</taxon>
        <taxon>Pezizomycotina</taxon>
        <taxon>Sordariomycetes</taxon>
        <taxon>Sordariomycetidae</taxon>
        <taxon>Sordariales</taxon>
        <taxon>Chaetomiaceae</taxon>
        <taxon>Dichotomopilus</taxon>
    </lineage>
</organism>
<keyword evidence="18" id="KW-0472">Membrane</keyword>
<feature type="region of interest" description="Disordered" evidence="29">
    <location>
        <begin position="148"/>
        <end position="252"/>
    </location>
</feature>
<dbReference type="PANTHER" id="PTHR11139">
    <property type="entry name" value="ATAXIA TELANGIECTASIA MUTATED ATM -RELATED"/>
    <property type="match status" value="1"/>
</dbReference>
<dbReference type="InterPro" id="IPR007222">
    <property type="entry name" value="Sig_recog_particle_rcpt_asu_N"/>
</dbReference>
<keyword evidence="12" id="KW-0227">DNA damage</keyword>
<keyword evidence="16" id="KW-0156">Chromatin regulator</keyword>
<dbReference type="InterPro" id="IPR058681">
    <property type="entry name" value="HEAT_MEC1_N"/>
</dbReference>
<keyword evidence="9" id="KW-0723">Serine/threonine-protein kinase</keyword>
<dbReference type="Pfam" id="PF08064">
    <property type="entry name" value="UME"/>
    <property type="match status" value="1"/>
</dbReference>
<dbReference type="PROSITE" id="PS50290">
    <property type="entry name" value="PI3_4_KINASE_3"/>
    <property type="match status" value="1"/>
</dbReference>
<dbReference type="Pfam" id="PF25385">
    <property type="entry name" value="HEAT_MEC1_N"/>
    <property type="match status" value="1"/>
</dbReference>
<dbReference type="PROSITE" id="PS00300">
    <property type="entry name" value="SRP54"/>
    <property type="match status" value="1"/>
</dbReference>
<dbReference type="SUPFAM" id="SSF64356">
    <property type="entry name" value="SNARE-like"/>
    <property type="match status" value="1"/>
</dbReference>
<evidence type="ECO:0000256" key="6">
    <source>
        <dbReference type="ARBA" id="ARBA00011870"/>
    </source>
</evidence>
<protein>
    <recommendedName>
        <fullName evidence="8">Serine/threonine-protein kinase MEC1</fullName>
        <ecNumber evidence="7">2.7.11.1</ecNumber>
    </recommendedName>
    <alternativeName>
        <fullName evidence="26">ATR homolog</fullName>
    </alternativeName>
    <alternativeName>
        <fullName evidence="25">DNA-damage checkpoint kinase MEC1</fullName>
    </alternativeName>
    <alternativeName>
        <fullName evidence="28">Docking protein alpha</fullName>
    </alternativeName>
    <alternativeName>
        <fullName evidence="24">Mitosis entry checkpoint protein 1</fullName>
    </alternativeName>
    <alternativeName>
        <fullName evidence="27">Signal recognition particle receptor subunit alpha homolog</fullName>
    </alternativeName>
</protein>
<dbReference type="Pfam" id="PF00454">
    <property type="entry name" value="PI3_PI4_kinase"/>
    <property type="match status" value="1"/>
</dbReference>
<dbReference type="FunFam" id="3.40.50.300:FF:000566">
    <property type="entry name" value="Signal recognition particle receptor subunit alpha"/>
    <property type="match status" value="1"/>
</dbReference>
<keyword evidence="11" id="KW-0547">Nucleotide-binding</keyword>
<dbReference type="InterPro" id="IPR011012">
    <property type="entry name" value="Longin-like_dom_sf"/>
</dbReference>
<dbReference type="GO" id="GO:0005524">
    <property type="term" value="F:ATP binding"/>
    <property type="evidence" value="ECO:0007669"/>
    <property type="project" value="UniProtKB-KW"/>
</dbReference>
<dbReference type="GO" id="GO:0004674">
    <property type="term" value="F:protein serine/threonine kinase activity"/>
    <property type="evidence" value="ECO:0007669"/>
    <property type="project" value="UniProtKB-KW"/>
</dbReference>
<evidence type="ECO:0000256" key="26">
    <source>
        <dbReference type="ARBA" id="ARBA00033001"/>
    </source>
</evidence>
<evidence type="ECO:0000259" key="30">
    <source>
        <dbReference type="PROSITE" id="PS50290"/>
    </source>
</evidence>
<evidence type="ECO:0000256" key="8">
    <source>
        <dbReference type="ARBA" id="ARBA00021345"/>
    </source>
</evidence>
<comment type="subunit">
    <text evidence="6">Heterodimer of an alpha and a beta chain.</text>
</comment>
<dbReference type="InterPro" id="IPR027417">
    <property type="entry name" value="P-loop_NTPase"/>
</dbReference>
<dbReference type="CDD" id="cd00892">
    <property type="entry name" value="PIKKc_ATR"/>
    <property type="match status" value="1"/>
</dbReference>
<dbReference type="PROSITE" id="PS51190">
    <property type="entry name" value="FATC"/>
    <property type="match status" value="1"/>
</dbReference>
<keyword evidence="34" id="KW-1185">Reference proteome</keyword>
<dbReference type="Gene3D" id="1.10.1070.11">
    <property type="entry name" value="Phosphatidylinositol 3-/4-kinase, catalytic domain"/>
    <property type="match status" value="1"/>
</dbReference>
<dbReference type="InterPro" id="IPR014009">
    <property type="entry name" value="PIK_FAT"/>
</dbReference>
<dbReference type="SUPFAM" id="SSF56112">
    <property type="entry name" value="Protein kinase-like (PK-like)"/>
    <property type="match status" value="1"/>
</dbReference>
<feature type="domain" description="FATC" evidence="32">
    <location>
        <begin position="3041"/>
        <end position="3073"/>
    </location>
</feature>
<evidence type="ECO:0000256" key="24">
    <source>
        <dbReference type="ARBA" id="ARBA00029679"/>
    </source>
</evidence>
<evidence type="ECO:0000259" key="31">
    <source>
        <dbReference type="PROSITE" id="PS51189"/>
    </source>
</evidence>
<dbReference type="SUPFAM" id="SSF52540">
    <property type="entry name" value="P-loop containing nucleoside triphosphate hydrolases"/>
    <property type="match status" value="1"/>
</dbReference>
<dbReference type="InterPro" id="IPR036225">
    <property type="entry name" value="SRP/SRP_N"/>
</dbReference>
<evidence type="ECO:0000256" key="14">
    <source>
        <dbReference type="ARBA" id="ARBA00022824"/>
    </source>
</evidence>
<keyword evidence="10" id="KW-0808">Transferase</keyword>
<keyword evidence="14" id="KW-0256">Endoplasmic reticulum</keyword>
<dbReference type="InterPro" id="IPR011009">
    <property type="entry name" value="Kinase-like_dom_sf"/>
</dbReference>
<dbReference type="EC" id="2.7.11.1" evidence="7"/>
<dbReference type="InterPro" id="IPR003152">
    <property type="entry name" value="FATC_dom"/>
</dbReference>
<accession>A0AAN6UW88</accession>
<dbReference type="SMART" id="SM00146">
    <property type="entry name" value="PI3Kc"/>
    <property type="match status" value="1"/>
</dbReference>
<dbReference type="Proteomes" id="UP001302676">
    <property type="component" value="Unassembled WGS sequence"/>
</dbReference>
<evidence type="ECO:0000256" key="7">
    <source>
        <dbReference type="ARBA" id="ARBA00012513"/>
    </source>
</evidence>
<dbReference type="InterPro" id="IPR050517">
    <property type="entry name" value="DDR_Repair_Kinase"/>
</dbReference>
<feature type="region of interest" description="Disordered" evidence="29">
    <location>
        <begin position="267"/>
        <end position="287"/>
    </location>
</feature>
<proteinExistence type="inferred from homology"/>
<dbReference type="Gene3D" id="3.30.1010.10">
    <property type="entry name" value="Phosphatidylinositol 3-kinase Catalytic Subunit, Chain A, domain 4"/>
    <property type="match status" value="1"/>
</dbReference>
<feature type="domain" description="FAT" evidence="31">
    <location>
        <begin position="2057"/>
        <end position="2624"/>
    </location>
</feature>
<evidence type="ECO:0000256" key="23">
    <source>
        <dbReference type="ARBA" id="ARBA00025079"/>
    </source>
</evidence>
<dbReference type="GO" id="GO:0005634">
    <property type="term" value="C:nucleus"/>
    <property type="evidence" value="ECO:0007669"/>
    <property type="project" value="UniProtKB-SubCell"/>
</dbReference>
<evidence type="ECO:0000256" key="11">
    <source>
        <dbReference type="ARBA" id="ARBA00022741"/>
    </source>
</evidence>
<dbReference type="FunFam" id="1.10.1070.11:FF:000031">
    <property type="entry name" value="Phosphatidyl inositol 3-kinase"/>
    <property type="match status" value="1"/>
</dbReference>
<dbReference type="InterPro" id="IPR056802">
    <property type="entry name" value="ATR-like_M-HEAT"/>
</dbReference>
<evidence type="ECO:0000256" key="10">
    <source>
        <dbReference type="ARBA" id="ARBA00022679"/>
    </source>
</evidence>
<evidence type="ECO:0000256" key="28">
    <source>
        <dbReference type="ARBA" id="ARBA00081194"/>
    </source>
</evidence>
<dbReference type="InterPro" id="IPR042101">
    <property type="entry name" value="SRP54_N_sf"/>
</dbReference>
<keyword evidence="20" id="KW-0234">DNA repair</keyword>